<dbReference type="InterPro" id="IPR016186">
    <property type="entry name" value="C-type_lectin-like/link_sf"/>
</dbReference>
<dbReference type="Gene3D" id="3.10.100.10">
    <property type="entry name" value="Mannose-Binding Protein A, subunit A"/>
    <property type="match status" value="1"/>
</dbReference>
<organism evidence="4 5">
    <name type="scientific">Scylla paramamosain</name>
    <name type="common">Mud crab</name>
    <dbReference type="NCBI Taxonomy" id="85552"/>
    <lineage>
        <taxon>Eukaryota</taxon>
        <taxon>Metazoa</taxon>
        <taxon>Ecdysozoa</taxon>
        <taxon>Arthropoda</taxon>
        <taxon>Crustacea</taxon>
        <taxon>Multicrustacea</taxon>
        <taxon>Malacostraca</taxon>
        <taxon>Eumalacostraca</taxon>
        <taxon>Eucarida</taxon>
        <taxon>Decapoda</taxon>
        <taxon>Pleocyemata</taxon>
        <taxon>Brachyura</taxon>
        <taxon>Eubrachyura</taxon>
        <taxon>Portunoidea</taxon>
        <taxon>Portunidae</taxon>
        <taxon>Portuninae</taxon>
        <taxon>Scylla</taxon>
    </lineage>
</organism>
<sequence>MNMKMRAWMWAWVWAWAWAVLLLTPCTAMVMRQQEEEQEPGIRHMVLALNRMSEALETHERHTSLYERVALLESSLAEKTEREMVLQAEVTQLRAKIPELEAEIKTIPEMRKELAEFEANIEKLVQDYEVKLSTLASEVIRMKKSGARRKDLLTLSDGSDILFHQAPSCPEIGQGMVAARVGEHCLYFSLGERQNWTASYDQCRQLGARMAASQVLHPLRQFLLQAFARGPSLWLGSSFNPSQGEAQSEDEKEDENEDTGGSEVKDPGDDSESSGLSLGQDVSDTFQADGVIGYPEGRAKQSPANPFALNLKAVPVEDVDEEFSGPAGSLRGVLDQAPMFHDELLARYGSRFLADEPTERAPIPEELVERAPDTSVVDIVLLTHSDAAEGRQVNKPRVPSNLTEEGGREATPEEGGNMEEATGRKDSRKTHMNCVLLQQSESLEYELVARPCDEEHSFVCDLRVTIDTLLPES</sequence>
<keyword evidence="3" id="KW-0732">Signal</keyword>
<feature type="signal peptide" evidence="3">
    <location>
        <begin position="1"/>
        <end position="28"/>
    </location>
</feature>
<evidence type="ECO:0000256" key="1">
    <source>
        <dbReference type="SAM" id="Coils"/>
    </source>
</evidence>
<gene>
    <name evidence="4" type="ORF">O3P69_000250</name>
</gene>
<dbReference type="SUPFAM" id="SSF56436">
    <property type="entry name" value="C-type lectin-like"/>
    <property type="match status" value="1"/>
</dbReference>
<feature type="region of interest" description="Disordered" evidence="2">
    <location>
        <begin position="388"/>
        <end position="428"/>
    </location>
</feature>
<dbReference type="EMBL" id="JARAKH010000005">
    <property type="protein sequence ID" value="KAK8404049.1"/>
    <property type="molecule type" value="Genomic_DNA"/>
</dbReference>
<name>A0AAW0UWH7_SCYPA</name>
<keyword evidence="5" id="KW-1185">Reference proteome</keyword>
<accession>A0AAW0UWH7</accession>
<dbReference type="InterPro" id="IPR016187">
    <property type="entry name" value="CTDL_fold"/>
</dbReference>
<dbReference type="AlphaFoldDB" id="A0AAW0UWH7"/>
<feature type="coiled-coil region" evidence="1">
    <location>
        <begin position="76"/>
        <end position="127"/>
    </location>
</feature>
<keyword evidence="1" id="KW-0175">Coiled coil</keyword>
<dbReference type="Proteomes" id="UP001487740">
    <property type="component" value="Unassembled WGS sequence"/>
</dbReference>
<evidence type="ECO:0008006" key="6">
    <source>
        <dbReference type="Google" id="ProtNLM"/>
    </source>
</evidence>
<reference evidence="4 5" key="1">
    <citation type="submission" date="2023-03" db="EMBL/GenBank/DDBJ databases">
        <title>High-quality genome of Scylla paramamosain provides insights in environmental adaptation.</title>
        <authorList>
            <person name="Zhang L."/>
        </authorList>
    </citation>
    <scope>NUCLEOTIDE SEQUENCE [LARGE SCALE GENOMIC DNA]</scope>
    <source>
        <strain evidence="4">LZ_2023a</strain>
        <tissue evidence="4">Muscle</tissue>
    </source>
</reference>
<feature type="region of interest" description="Disordered" evidence="2">
    <location>
        <begin position="238"/>
        <end position="282"/>
    </location>
</feature>
<comment type="caution">
    <text evidence="4">The sequence shown here is derived from an EMBL/GenBank/DDBJ whole genome shotgun (WGS) entry which is preliminary data.</text>
</comment>
<proteinExistence type="predicted"/>
<feature type="chain" id="PRO_5043765983" description="C-type lectin" evidence="3">
    <location>
        <begin position="29"/>
        <end position="473"/>
    </location>
</feature>
<feature type="compositionally biased region" description="Acidic residues" evidence="2">
    <location>
        <begin position="247"/>
        <end position="260"/>
    </location>
</feature>
<evidence type="ECO:0000313" key="4">
    <source>
        <dbReference type="EMBL" id="KAK8404049.1"/>
    </source>
</evidence>
<evidence type="ECO:0000256" key="2">
    <source>
        <dbReference type="SAM" id="MobiDB-lite"/>
    </source>
</evidence>
<protein>
    <recommendedName>
        <fullName evidence="6">C-type lectin</fullName>
    </recommendedName>
</protein>
<evidence type="ECO:0000256" key="3">
    <source>
        <dbReference type="SAM" id="SignalP"/>
    </source>
</evidence>
<evidence type="ECO:0000313" key="5">
    <source>
        <dbReference type="Proteomes" id="UP001487740"/>
    </source>
</evidence>